<dbReference type="PROSITE" id="PS50089">
    <property type="entry name" value="ZF_RING_2"/>
    <property type="match status" value="1"/>
</dbReference>
<keyword evidence="5" id="KW-1185">Reference proteome</keyword>
<keyword evidence="2" id="KW-1133">Transmembrane helix</keyword>
<dbReference type="CDD" id="cd16448">
    <property type="entry name" value="RING-H2"/>
    <property type="match status" value="1"/>
</dbReference>
<protein>
    <recommendedName>
        <fullName evidence="3">RING-type domain-containing protein</fullName>
    </recommendedName>
</protein>
<reference evidence="4 5" key="1">
    <citation type="journal article" date="2023" name="Nat. Commun.">
        <title>Origin of minicircular mitochondrial genomes in red algae.</title>
        <authorList>
            <person name="Lee Y."/>
            <person name="Cho C.H."/>
            <person name="Lee Y.M."/>
            <person name="Park S.I."/>
            <person name="Yang J.H."/>
            <person name="West J.A."/>
            <person name="Bhattacharya D."/>
            <person name="Yoon H.S."/>
        </authorList>
    </citation>
    <scope>NUCLEOTIDE SEQUENCE [LARGE SCALE GENOMIC DNA]</scope>
    <source>
        <strain evidence="4 5">CCMP1338</strain>
        <tissue evidence="4">Whole cell</tissue>
    </source>
</reference>
<keyword evidence="1" id="KW-0862">Zinc</keyword>
<feature type="domain" description="RING-type" evidence="3">
    <location>
        <begin position="66"/>
        <end position="131"/>
    </location>
</feature>
<dbReference type="InterPro" id="IPR013083">
    <property type="entry name" value="Znf_RING/FYVE/PHD"/>
</dbReference>
<accession>A0AAV8UM77</accession>
<dbReference type="InterPro" id="IPR001841">
    <property type="entry name" value="Znf_RING"/>
</dbReference>
<evidence type="ECO:0000313" key="4">
    <source>
        <dbReference type="EMBL" id="KAJ8902257.1"/>
    </source>
</evidence>
<evidence type="ECO:0000259" key="3">
    <source>
        <dbReference type="PROSITE" id="PS50089"/>
    </source>
</evidence>
<dbReference type="Pfam" id="PF13639">
    <property type="entry name" value="zf-RING_2"/>
    <property type="match status" value="1"/>
</dbReference>
<dbReference type="Proteomes" id="UP001157974">
    <property type="component" value="Unassembled WGS sequence"/>
</dbReference>
<keyword evidence="2" id="KW-0812">Transmembrane</keyword>
<evidence type="ECO:0000313" key="5">
    <source>
        <dbReference type="Proteomes" id="UP001157974"/>
    </source>
</evidence>
<sequence length="164" mass="18446">MASMPFPIQASMVVGGMVFLVVWRLGVRRAWRRERERERRMLLHLDKFAPLLDEDGSEVELADGDCCICLSGGGGKPVRKILCGHSFHARCLERWVQYSVERYLDIRSFVRSPPSGFLVPGSAWPSCPLCKKVLPVIDEADIKEAVSAAIHFHSAYPTRIALLH</sequence>
<feature type="transmembrane region" description="Helical" evidence="2">
    <location>
        <begin position="6"/>
        <end position="27"/>
    </location>
</feature>
<dbReference type="Gene3D" id="3.30.40.10">
    <property type="entry name" value="Zinc/RING finger domain, C3HC4 (zinc finger)"/>
    <property type="match status" value="1"/>
</dbReference>
<dbReference type="EMBL" id="JAMWBK010000009">
    <property type="protein sequence ID" value="KAJ8902257.1"/>
    <property type="molecule type" value="Genomic_DNA"/>
</dbReference>
<comment type="caution">
    <text evidence="4">The sequence shown here is derived from an EMBL/GenBank/DDBJ whole genome shotgun (WGS) entry which is preliminary data.</text>
</comment>
<dbReference type="AlphaFoldDB" id="A0AAV8UM77"/>
<dbReference type="SMART" id="SM00184">
    <property type="entry name" value="RING"/>
    <property type="match status" value="1"/>
</dbReference>
<evidence type="ECO:0000256" key="2">
    <source>
        <dbReference type="SAM" id="Phobius"/>
    </source>
</evidence>
<gene>
    <name evidence="4" type="ORF">NDN08_006664</name>
</gene>
<keyword evidence="1" id="KW-0479">Metal-binding</keyword>
<name>A0AAV8UM77_9RHOD</name>
<keyword evidence="1" id="KW-0863">Zinc-finger</keyword>
<evidence type="ECO:0000256" key="1">
    <source>
        <dbReference type="PROSITE-ProRule" id="PRU00175"/>
    </source>
</evidence>
<proteinExistence type="predicted"/>
<organism evidence="4 5">
    <name type="scientific">Rhodosorus marinus</name>
    <dbReference type="NCBI Taxonomy" id="101924"/>
    <lineage>
        <taxon>Eukaryota</taxon>
        <taxon>Rhodophyta</taxon>
        <taxon>Stylonematophyceae</taxon>
        <taxon>Stylonematales</taxon>
        <taxon>Stylonemataceae</taxon>
        <taxon>Rhodosorus</taxon>
    </lineage>
</organism>
<dbReference type="GO" id="GO:0008270">
    <property type="term" value="F:zinc ion binding"/>
    <property type="evidence" value="ECO:0007669"/>
    <property type="project" value="UniProtKB-KW"/>
</dbReference>
<keyword evidence="2" id="KW-0472">Membrane</keyword>
<dbReference type="SUPFAM" id="SSF57850">
    <property type="entry name" value="RING/U-box"/>
    <property type="match status" value="1"/>
</dbReference>